<dbReference type="EMBL" id="JAHRIN010033617">
    <property type="protein sequence ID" value="MEQ2202251.1"/>
    <property type="molecule type" value="Genomic_DNA"/>
</dbReference>
<keyword evidence="12" id="KW-0472">Membrane</keyword>
<dbReference type="Pfam" id="PF00443">
    <property type="entry name" value="UCH"/>
    <property type="match status" value="1"/>
</dbReference>
<proteinExistence type="inferred from homology"/>
<dbReference type="SUPFAM" id="SSF54001">
    <property type="entry name" value="Cysteine proteinases"/>
    <property type="match status" value="2"/>
</dbReference>
<keyword evidence="12" id="KW-0812">Transmembrane</keyword>
<evidence type="ECO:0000313" key="14">
    <source>
        <dbReference type="EMBL" id="MEQ2202251.1"/>
    </source>
</evidence>
<evidence type="ECO:0000256" key="9">
    <source>
        <dbReference type="ARBA" id="ARBA00041286"/>
    </source>
</evidence>
<sequence>NKMVKNWGVVGGIAAAIAAGVYVLWGPITERKKRNRGMVPGLLNLGNTCFLNSLLQVPLYPSTKTDVVQRRNPHQKTGARPPECLDDSTERLKANGTGALESPGVCFISILFPSLFLTSRLSTEYLFQLTAVLVHHGDMHSGHFVTYRRSPPSHCSASPFSCQWLWVSDDSVRKASLQEVLSSSAYMLFYERVRNPNPSQRSDE</sequence>
<comment type="catalytic activity">
    <reaction evidence="1">
        <text>Thiol-dependent hydrolysis of ester, thioester, amide, peptide and isopeptide bonds formed by the C-terminal Gly of ubiquitin (a 76-residue protein attached to proteins as an intracellular targeting signal).</text>
        <dbReference type="EC" id="3.4.19.12"/>
    </reaction>
</comment>
<keyword evidence="6" id="KW-0378">Hydrolase</keyword>
<evidence type="ECO:0000256" key="7">
    <source>
        <dbReference type="ARBA" id="ARBA00022807"/>
    </source>
</evidence>
<gene>
    <name evidence="14" type="ORF">XENOCAPTIV_027383</name>
</gene>
<protein>
    <recommendedName>
        <fullName evidence="8">Ubiquitin carboxyl-terminal hydrolase 30</fullName>
        <ecNumber evidence="3">3.4.19.12</ecNumber>
    </recommendedName>
    <alternativeName>
        <fullName evidence="10">Deubiquitinating enzyme 30</fullName>
    </alternativeName>
    <alternativeName>
        <fullName evidence="9">Ubiquitin thioesterase 30</fullName>
    </alternativeName>
    <alternativeName>
        <fullName evidence="11">Ubiquitin-specific-processing protease 30</fullName>
    </alternativeName>
</protein>
<evidence type="ECO:0000256" key="8">
    <source>
        <dbReference type="ARBA" id="ARBA00039426"/>
    </source>
</evidence>
<dbReference type="PANTHER" id="PTHR24006:SF888">
    <property type="entry name" value="UBIQUITIN CARBOXYL-TERMINAL HYDROLASE 30"/>
    <property type="match status" value="1"/>
</dbReference>
<accession>A0ABV0R3M4</accession>
<keyword evidence="7" id="KW-0788">Thiol protease</keyword>
<dbReference type="Gene3D" id="3.90.70.10">
    <property type="entry name" value="Cysteine proteinases"/>
    <property type="match status" value="2"/>
</dbReference>
<keyword evidence="5" id="KW-0833">Ubl conjugation pathway</keyword>
<comment type="caution">
    <text evidence="14">The sequence shown here is derived from an EMBL/GenBank/DDBJ whole genome shotgun (WGS) entry which is preliminary data.</text>
</comment>
<dbReference type="InterPro" id="IPR018200">
    <property type="entry name" value="USP_CS"/>
</dbReference>
<evidence type="ECO:0000313" key="15">
    <source>
        <dbReference type="Proteomes" id="UP001434883"/>
    </source>
</evidence>
<dbReference type="Proteomes" id="UP001434883">
    <property type="component" value="Unassembled WGS sequence"/>
</dbReference>
<keyword evidence="4" id="KW-0645">Protease</keyword>
<evidence type="ECO:0000256" key="1">
    <source>
        <dbReference type="ARBA" id="ARBA00000707"/>
    </source>
</evidence>
<dbReference type="PROSITE" id="PS00972">
    <property type="entry name" value="USP_1"/>
    <property type="match status" value="1"/>
</dbReference>
<reference evidence="14 15" key="1">
    <citation type="submission" date="2021-06" db="EMBL/GenBank/DDBJ databases">
        <authorList>
            <person name="Palmer J.M."/>
        </authorList>
    </citation>
    <scope>NUCLEOTIDE SEQUENCE [LARGE SCALE GENOMIC DNA]</scope>
    <source>
        <strain evidence="14 15">XC_2019</strain>
        <tissue evidence="14">Muscle</tissue>
    </source>
</reference>
<keyword evidence="12" id="KW-1133">Transmembrane helix</keyword>
<evidence type="ECO:0000256" key="2">
    <source>
        <dbReference type="ARBA" id="ARBA00009085"/>
    </source>
</evidence>
<evidence type="ECO:0000259" key="13">
    <source>
        <dbReference type="PROSITE" id="PS50235"/>
    </source>
</evidence>
<dbReference type="InterPro" id="IPR001394">
    <property type="entry name" value="Peptidase_C19_UCH"/>
</dbReference>
<keyword evidence="15" id="KW-1185">Reference proteome</keyword>
<name>A0ABV0R3M4_9TELE</name>
<evidence type="ECO:0000256" key="12">
    <source>
        <dbReference type="SAM" id="Phobius"/>
    </source>
</evidence>
<dbReference type="InterPro" id="IPR050164">
    <property type="entry name" value="Peptidase_C19"/>
</dbReference>
<evidence type="ECO:0000256" key="5">
    <source>
        <dbReference type="ARBA" id="ARBA00022786"/>
    </source>
</evidence>
<evidence type="ECO:0000256" key="6">
    <source>
        <dbReference type="ARBA" id="ARBA00022801"/>
    </source>
</evidence>
<dbReference type="PANTHER" id="PTHR24006">
    <property type="entry name" value="UBIQUITIN CARBOXYL-TERMINAL HYDROLASE"/>
    <property type="match status" value="1"/>
</dbReference>
<dbReference type="PROSITE" id="PS50235">
    <property type="entry name" value="USP_3"/>
    <property type="match status" value="1"/>
</dbReference>
<feature type="domain" description="USP" evidence="13">
    <location>
        <begin position="1"/>
        <end position="193"/>
    </location>
</feature>
<evidence type="ECO:0000256" key="10">
    <source>
        <dbReference type="ARBA" id="ARBA00042421"/>
    </source>
</evidence>
<evidence type="ECO:0000256" key="4">
    <source>
        <dbReference type="ARBA" id="ARBA00022670"/>
    </source>
</evidence>
<comment type="similarity">
    <text evidence="2">Belongs to the peptidase C19 family.</text>
</comment>
<evidence type="ECO:0000256" key="11">
    <source>
        <dbReference type="ARBA" id="ARBA00043004"/>
    </source>
</evidence>
<dbReference type="EC" id="3.4.19.12" evidence="3"/>
<evidence type="ECO:0000256" key="3">
    <source>
        <dbReference type="ARBA" id="ARBA00012759"/>
    </source>
</evidence>
<dbReference type="InterPro" id="IPR028889">
    <property type="entry name" value="USP"/>
</dbReference>
<feature type="transmembrane region" description="Helical" evidence="12">
    <location>
        <begin position="6"/>
        <end position="28"/>
    </location>
</feature>
<dbReference type="PROSITE" id="PS00973">
    <property type="entry name" value="USP_2"/>
    <property type="match status" value="1"/>
</dbReference>
<feature type="non-terminal residue" evidence="14">
    <location>
        <position position="1"/>
    </location>
</feature>
<dbReference type="InterPro" id="IPR038765">
    <property type="entry name" value="Papain-like_cys_pep_sf"/>
</dbReference>
<organism evidence="14 15">
    <name type="scientific">Xenoophorus captivus</name>
    <dbReference type="NCBI Taxonomy" id="1517983"/>
    <lineage>
        <taxon>Eukaryota</taxon>
        <taxon>Metazoa</taxon>
        <taxon>Chordata</taxon>
        <taxon>Craniata</taxon>
        <taxon>Vertebrata</taxon>
        <taxon>Euteleostomi</taxon>
        <taxon>Actinopterygii</taxon>
        <taxon>Neopterygii</taxon>
        <taxon>Teleostei</taxon>
        <taxon>Neoteleostei</taxon>
        <taxon>Acanthomorphata</taxon>
        <taxon>Ovalentaria</taxon>
        <taxon>Atherinomorphae</taxon>
        <taxon>Cyprinodontiformes</taxon>
        <taxon>Goodeidae</taxon>
        <taxon>Xenoophorus</taxon>
    </lineage>
</organism>